<evidence type="ECO:0000256" key="2">
    <source>
        <dbReference type="ARBA" id="ARBA00010566"/>
    </source>
</evidence>
<accession>A0A5M8B6Z9</accession>
<evidence type="ECO:0000256" key="1">
    <source>
        <dbReference type="ARBA" id="ARBA00004751"/>
    </source>
</evidence>
<name>A0A5M8B6Z9_9BURK</name>
<dbReference type="CDD" id="cd06100">
    <property type="entry name" value="CCL_ACL-C"/>
    <property type="match status" value="1"/>
</dbReference>
<comment type="caution">
    <text evidence="6">The sequence shown here is derived from an EMBL/GenBank/DDBJ whole genome shotgun (WGS) entry which is preliminary data.</text>
</comment>
<keyword evidence="7" id="KW-1185">Reference proteome</keyword>
<dbReference type="PANTHER" id="PTHR11739:SF4">
    <property type="entry name" value="CITRATE SYNTHASE, PEROXISOMAL"/>
    <property type="match status" value="1"/>
</dbReference>
<dbReference type="Proteomes" id="UP000324324">
    <property type="component" value="Unassembled WGS sequence"/>
</dbReference>
<comment type="pathway">
    <text evidence="1">Carbohydrate metabolism; tricarboxylic acid cycle; isocitrate from oxaloacetate: step 1/2.</text>
</comment>
<dbReference type="GO" id="GO:0016829">
    <property type="term" value="F:lyase activity"/>
    <property type="evidence" value="ECO:0007669"/>
    <property type="project" value="UniProtKB-KW"/>
</dbReference>
<proteinExistence type="inferred from homology"/>
<dbReference type="InterPro" id="IPR016142">
    <property type="entry name" value="Citrate_synth-like_lrg_a-sub"/>
</dbReference>
<reference evidence="6 7" key="1">
    <citation type="submission" date="2019-09" db="EMBL/GenBank/DDBJ databases">
        <title>Isolation of a novel species in the genus Cupriavidus from patients with sepsis using whole genome sequencing.</title>
        <authorList>
            <person name="Kweon O.J."/>
            <person name="Lee M.-K."/>
        </authorList>
    </citation>
    <scope>NUCLEOTIDE SEQUENCE [LARGE SCALE GENOMIC DNA]</scope>
    <source>
        <strain evidence="6 7">MKL-01</strain>
    </source>
</reference>
<evidence type="ECO:0000313" key="6">
    <source>
        <dbReference type="EMBL" id="KAA6131069.1"/>
    </source>
</evidence>
<keyword evidence="6" id="KW-0456">Lyase</keyword>
<dbReference type="UniPathway" id="UPA00223">
    <property type="reaction ID" value="UER00717"/>
</dbReference>
<dbReference type="InterPro" id="IPR002020">
    <property type="entry name" value="Citrate_synthase"/>
</dbReference>
<comment type="similarity">
    <text evidence="2">Belongs to the citrate synthase family.</text>
</comment>
<organism evidence="6 7">
    <name type="scientific">Cupriavidus cauae</name>
    <dbReference type="NCBI Taxonomy" id="2608999"/>
    <lineage>
        <taxon>Bacteria</taxon>
        <taxon>Pseudomonadati</taxon>
        <taxon>Pseudomonadota</taxon>
        <taxon>Betaproteobacteria</taxon>
        <taxon>Burkholderiales</taxon>
        <taxon>Burkholderiaceae</taxon>
        <taxon>Cupriavidus</taxon>
    </lineage>
</organism>
<dbReference type="Gene3D" id="1.10.230.10">
    <property type="entry name" value="Cytochrome P450-Terp, domain 2"/>
    <property type="match status" value="1"/>
</dbReference>
<sequence>MTAFDPSNPDAGQRRAEDWWRSAIIDMQPGVIRYRGYPIEQLIGRVSFAQMIWLMLRGELPPPGQAALLDAALMSAVDHGPQAPSIAVARMAATCGVGLNNAMASAVNLLGDVHGGAGEQAVALYLDIAARADAGLALPEAVRGGLQAWRELHGKYVSGFGHRFHPVDPRAPRLLELVDQAAADGVVGGRFAAIARAVEVELGAGRSRPVPMNIDGATAVIYAELGFPPPLARGLFCLSRSVGILAHAWEQTEQGGRNKGPMPREFIWTYDGHPPRDVPEAVSPRQSQG</sequence>
<dbReference type="InterPro" id="IPR036969">
    <property type="entry name" value="Citrate_synthase_sf"/>
</dbReference>
<dbReference type="Pfam" id="PF00285">
    <property type="entry name" value="Citrate_synt"/>
    <property type="match status" value="1"/>
</dbReference>
<dbReference type="PANTHER" id="PTHR11739">
    <property type="entry name" value="CITRATE SYNTHASE"/>
    <property type="match status" value="1"/>
</dbReference>
<feature type="region of interest" description="Disordered" evidence="5">
    <location>
        <begin position="253"/>
        <end position="289"/>
    </location>
</feature>
<dbReference type="EMBL" id="VWRN01000013">
    <property type="protein sequence ID" value="KAA6131069.1"/>
    <property type="molecule type" value="Genomic_DNA"/>
</dbReference>
<evidence type="ECO:0000256" key="4">
    <source>
        <dbReference type="ARBA" id="ARBA00022679"/>
    </source>
</evidence>
<dbReference type="RefSeq" id="WP_150082165.1">
    <property type="nucleotide sequence ID" value="NZ_VWRN01000013.1"/>
</dbReference>
<evidence type="ECO:0000256" key="5">
    <source>
        <dbReference type="SAM" id="MobiDB-lite"/>
    </source>
</evidence>
<dbReference type="SUPFAM" id="SSF48256">
    <property type="entry name" value="Citrate synthase"/>
    <property type="match status" value="1"/>
</dbReference>
<dbReference type="GO" id="GO:0036440">
    <property type="term" value="F:citrate synthase activity"/>
    <property type="evidence" value="ECO:0007669"/>
    <property type="project" value="UniProtKB-EC"/>
</dbReference>
<keyword evidence="4" id="KW-0808">Transferase</keyword>
<evidence type="ECO:0000313" key="7">
    <source>
        <dbReference type="Proteomes" id="UP000324324"/>
    </source>
</evidence>
<dbReference type="GO" id="GO:0006099">
    <property type="term" value="P:tricarboxylic acid cycle"/>
    <property type="evidence" value="ECO:0007669"/>
    <property type="project" value="UniProtKB-UniPathway"/>
</dbReference>
<dbReference type="GO" id="GO:0005829">
    <property type="term" value="C:cytosol"/>
    <property type="evidence" value="ECO:0007669"/>
    <property type="project" value="TreeGrafter"/>
</dbReference>
<dbReference type="EC" id="2.3.3.16" evidence="3"/>
<protein>
    <recommendedName>
        <fullName evidence="3">citrate synthase (unknown stereospecificity)</fullName>
        <ecNumber evidence="3">2.3.3.16</ecNumber>
    </recommendedName>
</protein>
<evidence type="ECO:0000256" key="3">
    <source>
        <dbReference type="ARBA" id="ARBA00012972"/>
    </source>
</evidence>
<dbReference type="InterPro" id="IPR016143">
    <property type="entry name" value="Citrate_synth-like_sm_a-sub"/>
</dbReference>
<dbReference type="GO" id="GO:0005975">
    <property type="term" value="P:carbohydrate metabolic process"/>
    <property type="evidence" value="ECO:0007669"/>
    <property type="project" value="TreeGrafter"/>
</dbReference>
<dbReference type="NCBIfam" id="NF004864">
    <property type="entry name" value="PRK06224.1-1"/>
    <property type="match status" value="1"/>
</dbReference>
<gene>
    <name evidence="6" type="ORF">F1599_02750</name>
</gene>
<dbReference type="AlphaFoldDB" id="A0A5M8B6Z9"/>
<dbReference type="Gene3D" id="1.10.580.10">
    <property type="entry name" value="Citrate Synthase, domain 1"/>
    <property type="match status" value="2"/>
</dbReference>